<organism evidence="2 3">
    <name type="scientific">Hydrogenimonas thermophila</name>
    <dbReference type="NCBI Taxonomy" id="223786"/>
    <lineage>
        <taxon>Bacteria</taxon>
        <taxon>Pseudomonadati</taxon>
        <taxon>Campylobacterota</taxon>
        <taxon>Epsilonproteobacteria</taxon>
        <taxon>Campylobacterales</taxon>
        <taxon>Hydrogenimonadaceae</taxon>
        <taxon>Hydrogenimonas</taxon>
    </lineage>
</organism>
<evidence type="ECO:0000256" key="1">
    <source>
        <dbReference type="SAM" id="Phobius"/>
    </source>
</evidence>
<evidence type="ECO:0000313" key="2">
    <source>
        <dbReference type="EMBL" id="SFP04990.1"/>
    </source>
</evidence>
<dbReference type="STRING" id="223786.SAMN05216234_10527"/>
<keyword evidence="3" id="KW-1185">Reference proteome</keyword>
<reference evidence="2 3" key="1">
    <citation type="submission" date="2016-10" db="EMBL/GenBank/DDBJ databases">
        <authorList>
            <person name="de Groot N.N."/>
        </authorList>
    </citation>
    <scope>NUCLEOTIDE SEQUENCE [LARGE SCALE GENOMIC DNA]</scope>
    <source>
        <strain evidence="2 3">EP1-55-1</strain>
    </source>
</reference>
<dbReference type="Pfam" id="PF07963">
    <property type="entry name" value="N_methyl"/>
    <property type="match status" value="1"/>
</dbReference>
<dbReference type="RefSeq" id="WP_092910961.1">
    <property type="nucleotide sequence ID" value="NZ_FOXB01000005.1"/>
</dbReference>
<name>A0A1I5M654_9BACT</name>
<protein>
    <submittedName>
        <fullName evidence="2">Prepilin-type N-terminal cleavage/methylation domain-containing protein</fullName>
    </submittedName>
</protein>
<accession>A0A1I5M654</accession>
<gene>
    <name evidence="2" type="ORF">SAMN05216234_10527</name>
</gene>
<dbReference type="AlphaFoldDB" id="A0A1I5M654"/>
<keyword evidence="1" id="KW-0472">Membrane</keyword>
<proteinExistence type="predicted"/>
<feature type="transmembrane region" description="Helical" evidence="1">
    <location>
        <begin position="12"/>
        <end position="29"/>
    </location>
</feature>
<dbReference type="Proteomes" id="UP000199227">
    <property type="component" value="Unassembled WGS sequence"/>
</dbReference>
<dbReference type="NCBIfam" id="TIGR02532">
    <property type="entry name" value="IV_pilin_GFxxxE"/>
    <property type="match status" value="1"/>
</dbReference>
<sequence>MKQKMRQAFTLVELMIAITLTALLLTLLYNTTNTITKSGEKYLQKEEELIRNVQKIQKLITLDLLNSDINSTSISNIEPSEPSTILIHTSNSLHDIETPWVLYKTTNDNKLLRIESPYKPKLPLTQQFSPNIFVDLICNKTKKFNIYKTKSEFLVIFQCQQNNPVIFRLTLQ</sequence>
<dbReference type="EMBL" id="FOXB01000005">
    <property type="protein sequence ID" value="SFP04990.1"/>
    <property type="molecule type" value="Genomic_DNA"/>
</dbReference>
<dbReference type="InterPro" id="IPR012902">
    <property type="entry name" value="N_methyl_site"/>
</dbReference>
<keyword evidence="1" id="KW-0812">Transmembrane</keyword>
<evidence type="ECO:0000313" key="3">
    <source>
        <dbReference type="Proteomes" id="UP000199227"/>
    </source>
</evidence>
<keyword evidence="1" id="KW-1133">Transmembrane helix</keyword>